<dbReference type="EMBL" id="JAHXZJ010002609">
    <property type="protein sequence ID" value="KAH0539421.1"/>
    <property type="molecule type" value="Genomic_DNA"/>
</dbReference>
<gene>
    <name evidence="1" type="ORF">KQX54_004710</name>
</gene>
<name>A0AAV7I2L0_COTGL</name>
<reference evidence="1 2" key="1">
    <citation type="journal article" date="2021" name="J. Hered.">
        <title>A chromosome-level genome assembly of the parasitoid wasp, Cotesia glomerata (Hymenoptera: Braconidae).</title>
        <authorList>
            <person name="Pinto B.J."/>
            <person name="Weis J.J."/>
            <person name="Gamble T."/>
            <person name="Ode P.J."/>
            <person name="Paul R."/>
            <person name="Zaspel J.M."/>
        </authorList>
    </citation>
    <scope>NUCLEOTIDE SEQUENCE [LARGE SCALE GENOMIC DNA]</scope>
    <source>
        <strain evidence="1">CgM1</strain>
    </source>
</reference>
<accession>A0AAV7I2L0</accession>
<evidence type="ECO:0000313" key="1">
    <source>
        <dbReference type="EMBL" id="KAH0539421.1"/>
    </source>
</evidence>
<evidence type="ECO:0000313" key="2">
    <source>
        <dbReference type="Proteomes" id="UP000826195"/>
    </source>
</evidence>
<comment type="caution">
    <text evidence="1">The sequence shown here is derived from an EMBL/GenBank/DDBJ whole genome shotgun (WGS) entry which is preliminary data.</text>
</comment>
<keyword evidence="2" id="KW-1185">Reference proteome</keyword>
<sequence>MKGVGNCGYYGDGSLLGIKSRVRGGWKKTARLSFTDRCVAEKVSSWSACALGVPIVLLSSHGDVADSSKHPTTVLRFVTA</sequence>
<protein>
    <submittedName>
        <fullName evidence="1">Uncharacterized protein</fullName>
    </submittedName>
</protein>
<dbReference type="AlphaFoldDB" id="A0AAV7I2L0"/>
<dbReference type="Proteomes" id="UP000826195">
    <property type="component" value="Unassembled WGS sequence"/>
</dbReference>
<proteinExistence type="predicted"/>
<organism evidence="1 2">
    <name type="scientific">Cotesia glomerata</name>
    <name type="common">Lepidopteran parasitic wasp</name>
    <name type="synonym">Apanteles glomeratus</name>
    <dbReference type="NCBI Taxonomy" id="32391"/>
    <lineage>
        <taxon>Eukaryota</taxon>
        <taxon>Metazoa</taxon>
        <taxon>Ecdysozoa</taxon>
        <taxon>Arthropoda</taxon>
        <taxon>Hexapoda</taxon>
        <taxon>Insecta</taxon>
        <taxon>Pterygota</taxon>
        <taxon>Neoptera</taxon>
        <taxon>Endopterygota</taxon>
        <taxon>Hymenoptera</taxon>
        <taxon>Apocrita</taxon>
        <taxon>Ichneumonoidea</taxon>
        <taxon>Braconidae</taxon>
        <taxon>Microgastrinae</taxon>
        <taxon>Cotesia</taxon>
    </lineage>
</organism>